<accession>A0A4Z0JCQ1</accession>
<evidence type="ECO:0000313" key="1">
    <source>
        <dbReference type="EMBL" id="TGD18987.1"/>
    </source>
</evidence>
<organism evidence="1 2">
    <name type="scientific">Levilactobacillus suantsaiihabitans</name>
    <dbReference type="NCBI Taxonomy" id="2487722"/>
    <lineage>
        <taxon>Bacteria</taxon>
        <taxon>Bacillati</taxon>
        <taxon>Bacillota</taxon>
        <taxon>Bacilli</taxon>
        <taxon>Lactobacillales</taxon>
        <taxon>Lactobacillaceae</taxon>
        <taxon>Levilactobacillus</taxon>
    </lineage>
</organism>
<sequence>MQIYRAIAVNAPNKKDKVEFEYHAGEEIIDVEDFNNKLDDILVDTEDSTVAYLKTITVEELMNSVKMI</sequence>
<dbReference type="Proteomes" id="UP000297348">
    <property type="component" value="Unassembled WGS sequence"/>
</dbReference>
<keyword evidence="2" id="KW-1185">Reference proteome</keyword>
<gene>
    <name evidence="1" type="ORF">EGT51_06200</name>
</gene>
<evidence type="ECO:0000313" key="2">
    <source>
        <dbReference type="Proteomes" id="UP000297348"/>
    </source>
</evidence>
<protein>
    <submittedName>
        <fullName evidence="1">Uncharacterized protein</fullName>
    </submittedName>
</protein>
<reference evidence="1 2" key="1">
    <citation type="submission" date="2018-10" db="EMBL/GenBank/DDBJ databases">
        <title>Lactobacillus sp. R7 and Lactobacillus sp. R19 isolated from fermented mustard green product of Taiwan.</title>
        <authorList>
            <person name="Lin S.-T."/>
        </authorList>
    </citation>
    <scope>NUCLEOTIDE SEQUENCE [LARGE SCALE GENOMIC DNA]</scope>
    <source>
        <strain evidence="1 2">BCRC 81129</strain>
    </source>
</reference>
<dbReference type="EMBL" id="RKLX01000008">
    <property type="protein sequence ID" value="TGD18987.1"/>
    <property type="molecule type" value="Genomic_DNA"/>
</dbReference>
<dbReference type="OrthoDB" id="213028at2"/>
<name>A0A4Z0JCQ1_9LACO</name>
<dbReference type="AlphaFoldDB" id="A0A4Z0JCQ1"/>
<comment type="caution">
    <text evidence="1">The sequence shown here is derived from an EMBL/GenBank/DDBJ whole genome shotgun (WGS) entry which is preliminary data.</text>
</comment>
<dbReference type="RefSeq" id="WP_135367878.1">
    <property type="nucleotide sequence ID" value="NZ_RKLX01000008.1"/>
</dbReference>
<proteinExistence type="predicted"/>